<dbReference type="PANTHER" id="PTHR30073:SF5">
    <property type="entry name" value="ASPARTATE--AMMONIA LIGASE"/>
    <property type="match status" value="1"/>
</dbReference>
<keyword evidence="1" id="KW-0963">Cytoplasm</keyword>
<dbReference type="GO" id="GO:0004071">
    <property type="term" value="F:aspartate-ammonia ligase activity"/>
    <property type="evidence" value="ECO:0007669"/>
    <property type="project" value="InterPro"/>
</dbReference>
<dbReference type="SUPFAM" id="SSF55681">
    <property type="entry name" value="Class II aaRS and biotin synthetases"/>
    <property type="match status" value="1"/>
</dbReference>
<dbReference type="Gene3D" id="3.30.930.10">
    <property type="entry name" value="Bira Bifunctional Protein, Domain 2"/>
    <property type="match status" value="1"/>
</dbReference>
<evidence type="ECO:0000313" key="5">
    <source>
        <dbReference type="EMBL" id="TCG11793.1"/>
    </source>
</evidence>
<dbReference type="OrthoDB" id="9766088at2"/>
<dbReference type="Proteomes" id="UP000294192">
    <property type="component" value="Unassembled WGS sequence"/>
</dbReference>
<reference evidence="5 6" key="1">
    <citation type="submission" date="2018-02" db="EMBL/GenBank/DDBJ databases">
        <title>Mycoplasma marinum and Mycoplasma todarodis sp. nov., moderately halophilic and psychrotolerant mycoplasmas isolated from cephalopods.</title>
        <authorList>
            <person name="Viver T."/>
        </authorList>
    </citation>
    <scope>NUCLEOTIDE SEQUENCE [LARGE SCALE GENOMIC DNA]</scope>
    <source>
        <strain evidence="5 6">PE</strain>
    </source>
</reference>
<evidence type="ECO:0000256" key="3">
    <source>
        <dbReference type="ARBA" id="ARBA00022741"/>
    </source>
</evidence>
<sequence length="330" mass="38359">MKINSTYTPKLSMPNTLKAISLINEMMVDEYKKNIEMIKIELPAFFREDSDLPLPIDNFTRKIFFDFGDKYDIAVLPLHYANWRRLMLNKLEAKPGLAIQTEGYVIWRDETISNVNSLVRDELCFTFVLENINKEEFLKKATKRFVNIIEKIAIKLKKIFDIENIIPKYLPTIETQLLENEMPKLSPEQKEQEILSEYSGFILNKPGVRTLQGKVQRPKPPQIYDLNKQNTIIINDRVNYLPLHVADISFYASGITLSDQMNMFSLKEHMNSSFYKELIESPQPQIIEIKIHKSQLYMALLGKGHIGEVQANVESLKVRKNAAKDKINFI</sequence>
<dbReference type="GO" id="GO:0005829">
    <property type="term" value="C:cytosol"/>
    <property type="evidence" value="ECO:0007669"/>
    <property type="project" value="TreeGrafter"/>
</dbReference>
<dbReference type="Pfam" id="PF03590">
    <property type="entry name" value="AsnA"/>
    <property type="match status" value="1"/>
</dbReference>
<evidence type="ECO:0000313" key="6">
    <source>
        <dbReference type="Proteomes" id="UP000294192"/>
    </source>
</evidence>
<organism evidence="5 6">
    <name type="scientific">Mycoplasma marinum</name>
    <dbReference type="NCBI Taxonomy" id="1937190"/>
    <lineage>
        <taxon>Bacteria</taxon>
        <taxon>Bacillati</taxon>
        <taxon>Mycoplasmatota</taxon>
        <taxon>Mollicutes</taxon>
        <taxon>Mycoplasmataceae</taxon>
        <taxon>Mycoplasma</taxon>
    </lineage>
</organism>
<dbReference type="InterPro" id="IPR045864">
    <property type="entry name" value="aa-tRNA-synth_II/BPL/LPL"/>
</dbReference>
<name>A0A4R0XTH4_9MOLU</name>
<keyword evidence="4" id="KW-0067">ATP-binding</keyword>
<protein>
    <submittedName>
        <fullName evidence="5">Uncharacterized protein</fullName>
    </submittedName>
</protein>
<gene>
    <name evidence="5" type="ORF">C4B24_01435</name>
</gene>
<keyword evidence="2" id="KW-0436">Ligase</keyword>
<dbReference type="GO" id="GO:0005524">
    <property type="term" value="F:ATP binding"/>
    <property type="evidence" value="ECO:0007669"/>
    <property type="project" value="UniProtKB-KW"/>
</dbReference>
<dbReference type="GO" id="GO:0006529">
    <property type="term" value="P:asparagine biosynthetic process"/>
    <property type="evidence" value="ECO:0007669"/>
    <property type="project" value="InterPro"/>
</dbReference>
<evidence type="ECO:0000256" key="4">
    <source>
        <dbReference type="ARBA" id="ARBA00022840"/>
    </source>
</evidence>
<evidence type="ECO:0000256" key="1">
    <source>
        <dbReference type="ARBA" id="ARBA00022490"/>
    </source>
</evidence>
<keyword evidence="3" id="KW-0547">Nucleotide-binding</keyword>
<dbReference type="PANTHER" id="PTHR30073">
    <property type="entry name" value="ASPARTATE--AMMONIA LIGASE"/>
    <property type="match status" value="1"/>
</dbReference>
<dbReference type="AlphaFoldDB" id="A0A4R0XTH4"/>
<dbReference type="RefSeq" id="WP_131598635.1">
    <property type="nucleotide sequence ID" value="NZ_PSZO01000003.1"/>
</dbReference>
<keyword evidence="6" id="KW-1185">Reference proteome</keyword>
<dbReference type="InterPro" id="IPR004618">
    <property type="entry name" value="AsnA"/>
</dbReference>
<evidence type="ECO:0000256" key="2">
    <source>
        <dbReference type="ARBA" id="ARBA00022598"/>
    </source>
</evidence>
<proteinExistence type="predicted"/>
<dbReference type="EMBL" id="PSZO01000003">
    <property type="protein sequence ID" value="TCG11793.1"/>
    <property type="molecule type" value="Genomic_DNA"/>
</dbReference>
<accession>A0A4R0XTH4</accession>
<comment type="caution">
    <text evidence="5">The sequence shown here is derived from an EMBL/GenBank/DDBJ whole genome shotgun (WGS) entry which is preliminary data.</text>
</comment>